<dbReference type="Pfam" id="PF03107">
    <property type="entry name" value="C1_2"/>
    <property type="match status" value="5"/>
</dbReference>
<dbReference type="AlphaFoldDB" id="A0A6D2KTI6"/>
<dbReference type="InterPro" id="IPR053192">
    <property type="entry name" value="Vacuole_Formation_Reg"/>
</dbReference>
<dbReference type="InterPro" id="IPR046349">
    <property type="entry name" value="C1-like_sf"/>
</dbReference>
<dbReference type="Proteomes" id="UP000467841">
    <property type="component" value="Unassembled WGS sequence"/>
</dbReference>
<feature type="domain" description="DC1" evidence="2">
    <location>
        <begin position="473"/>
        <end position="525"/>
    </location>
</feature>
<dbReference type="InterPro" id="IPR004146">
    <property type="entry name" value="DC1"/>
</dbReference>
<dbReference type="SUPFAM" id="SSF57889">
    <property type="entry name" value="Cysteine-rich domain"/>
    <property type="match status" value="3"/>
</dbReference>
<dbReference type="OrthoDB" id="1596030at2759"/>
<keyword evidence="4" id="KW-1185">Reference proteome</keyword>
<dbReference type="PANTHER" id="PTHR32410:SF153">
    <property type="entry name" value="CHP-RICH ZINC FINGER PROTEIN-LIKE-RELATED"/>
    <property type="match status" value="1"/>
</dbReference>
<dbReference type="EMBL" id="CACVBM020001607">
    <property type="protein sequence ID" value="CAA7055323.1"/>
    <property type="molecule type" value="Genomic_DNA"/>
</dbReference>
<sequence>MDSDSESKLLSLISQLIHVYNNIDDMDWDWDSKVESLIIQIISFISSMDLDSQLKPESKLMSLTTQVISVLTSMDLDSQPKPLSELISLISQNISINLESEPKSDWDFMALLEETMMLTPRPKLSSLILQILSLVISMDSKWKNLISLSPQVQVRLEGGSFHVLDEVVFRSNNIWECLPKYWEEFRSKEKITTHFFCKGCKGEDHQEYEKAPLEIKHPLHPKHSLQLVKSEWCGTKKCYCCDEFLTKIFYYCSACDYAMNITCVEKPLVLSIDHQKWHEHDLALFPRKASLTCDLCALADSSCPFYICPPCDFVAHQSCLSLPRVIRISRHHHRISFTSSFDQEDRSCGVCRKEINNEYGSYYCTEKGCSYAAHSRCATQSNVWDGKDLENVPEEVEEELEPFVRISSGIIQHFSHQHHHMRLDEDTNREYDDEKQCQACITPIYFGNFYSCMQCDFILHEDCANLSRKIHHPIHPHLVTLVGGYEGVMEYLVDRCSACSSWCKTGFYYECGTKECDFLLHVQCATTSEPLVHGSHIHPLFLTSKPEEQRPCSVCEDSTW</sequence>
<evidence type="ECO:0000256" key="1">
    <source>
        <dbReference type="ARBA" id="ARBA00022737"/>
    </source>
</evidence>
<gene>
    <name evidence="3" type="ORF">MERR_LOCUS42559</name>
</gene>
<dbReference type="PANTHER" id="PTHR32410">
    <property type="entry name" value="CYSTEINE/HISTIDINE-RICH C1 DOMAIN FAMILY PROTEIN"/>
    <property type="match status" value="1"/>
</dbReference>
<feature type="domain" description="DC1" evidence="2">
    <location>
        <begin position="218"/>
        <end position="264"/>
    </location>
</feature>
<organism evidence="3 4">
    <name type="scientific">Microthlaspi erraticum</name>
    <dbReference type="NCBI Taxonomy" id="1685480"/>
    <lineage>
        <taxon>Eukaryota</taxon>
        <taxon>Viridiplantae</taxon>
        <taxon>Streptophyta</taxon>
        <taxon>Embryophyta</taxon>
        <taxon>Tracheophyta</taxon>
        <taxon>Spermatophyta</taxon>
        <taxon>Magnoliopsida</taxon>
        <taxon>eudicotyledons</taxon>
        <taxon>Gunneridae</taxon>
        <taxon>Pentapetalae</taxon>
        <taxon>rosids</taxon>
        <taxon>malvids</taxon>
        <taxon>Brassicales</taxon>
        <taxon>Brassicaceae</taxon>
        <taxon>Coluteocarpeae</taxon>
        <taxon>Microthlaspi</taxon>
    </lineage>
</organism>
<accession>A0A6D2KTI6</accession>
<feature type="domain" description="DC1" evidence="2">
    <location>
        <begin position="276"/>
        <end position="319"/>
    </location>
</feature>
<reference evidence="3" key="1">
    <citation type="submission" date="2020-01" db="EMBL/GenBank/DDBJ databases">
        <authorList>
            <person name="Mishra B."/>
        </authorList>
    </citation>
    <scope>NUCLEOTIDE SEQUENCE [LARGE SCALE GENOMIC DNA]</scope>
</reference>
<feature type="domain" description="DC1" evidence="2">
    <location>
        <begin position="330"/>
        <end position="378"/>
    </location>
</feature>
<comment type="caution">
    <text evidence="3">The sequence shown here is derived from an EMBL/GenBank/DDBJ whole genome shotgun (WGS) entry which is preliminary data.</text>
</comment>
<evidence type="ECO:0000313" key="3">
    <source>
        <dbReference type="EMBL" id="CAA7055323.1"/>
    </source>
</evidence>
<evidence type="ECO:0000259" key="2">
    <source>
        <dbReference type="Pfam" id="PF03107"/>
    </source>
</evidence>
<keyword evidence="1" id="KW-0677">Repeat</keyword>
<feature type="domain" description="DC1" evidence="2">
    <location>
        <begin position="414"/>
        <end position="464"/>
    </location>
</feature>
<proteinExistence type="predicted"/>
<name>A0A6D2KTI6_9BRAS</name>
<evidence type="ECO:0000313" key="4">
    <source>
        <dbReference type="Proteomes" id="UP000467841"/>
    </source>
</evidence>
<protein>
    <recommendedName>
        <fullName evidence="2">DC1 domain-containing protein</fullName>
    </recommendedName>
</protein>